<dbReference type="SUPFAM" id="SSF103473">
    <property type="entry name" value="MFS general substrate transporter"/>
    <property type="match status" value="1"/>
</dbReference>
<comment type="caution">
    <text evidence="8">The sequence shown here is derived from an EMBL/GenBank/DDBJ whole genome shotgun (WGS) entry which is preliminary data.</text>
</comment>
<dbReference type="PANTHER" id="PTHR42718:SF10">
    <property type="entry name" value="TRANSPORTER, PUTATIVE (AFU_ORTHOLOGUE AFUA_8G06760)-RELATED"/>
    <property type="match status" value="1"/>
</dbReference>
<keyword evidence="4 6" id="KW-0472">Membrane</keyword>
<gene>
    <name evidence="8" type="ORF">PsYK624_025770</name>
</gene>
<dbReference type="Pfam" id="PF07690">
    <property type="entry name" value="MFS_1"/>
    <property type="match status" value="1"/>
</dbReference>
<keyword evidence="2 6" id="KW-0812">Transmembrane</keyword>
<feature type="transmembrane region" description="Helical" evidence="6">
    <location>
        <begin position="446"/>
        <end position="472"/>
    </location>
</feature>
<evidence type="ECO:0000256" key="3">
    <source>
        <dbReference type="ARBA" id="ARBA00022989"/>
    </source>
</evidence>
<accession>A0A9P3G048</accession>
<dbReference type="Gene3D" id="1.20.1250.20">
    <property type="entry name" value="MFS general substrate transporter like domains"/>
    <property type="match status" value="1"/>
</dbReference>
<sequence length="541" mass="57046">MISAKYQDACITATVCCVTVLSIFLTGATNVAITTIGRDLNFTQEDLQWPLNVYSLSYGCLLLLCGRLADIIGSKRIFLIGSAWFSVWSIAASFSRTPAEFIVFLGMQGIGSAANTPAGISIISSHFPAGKKKNTAFAVLGAGQPIGYIVGMILGGILSQSSASWRTIFWLQAGLGAILCVLGWVFLPEDDMSRRYNMGLDWVGAVLSTAGLGLLVCDLAESTATPKGWATPFVPSLLGTAIILIVSFVLWELRREARGESVLLPMSMWTQPGAKMGPVILLVFFGWWGFNTLGYFAPLFFQEVQSLSPLQTAVRLVPMGISGLLTNIATGYLIGAVPGQILVVIGLLAAMASCIIFALIKVTATYWAMAFLVMILLPILDIAYTVANMQVCSSFPAHSQALAGSIFSVATRLGTSIGLAVTSTIANTVSTKFNHKHPELDAEDPAVLMAGFRAAGWTCCGTIVLALVIAVVGMRGVGLVGQQLPAERAEKADDIEMAARTPASAADAASPESERASVVTLADEQEPADKSAKADAAAVAV</sequence>
<feature type="transmembrane region" description="Helical" evidence="6">
    <location>
        <begin position="401"/>
        <end position="426"/>
    </location>
</feature>
<feature type="region of interest" description="Disordered" evidence="5">
    <location>
        <begin position="497"/>
        <end position="541"/>
    </location>
</feature>
<dbReference type="InterPro" id="IPR011701">
    <property type="entry name" value="MFS"/>
</dbReference>
<feature type="transmembrane region" description="Helical" evidence="6">
    <location>
        <begin position="316"/>
        <end position="334"/>
    </location>
</feature>
<dbReference type="AlphaFoldDB" id="A0A9P3G048"/>
<feature type="transmembrane region" description="Helical" evidence="6">
    <location>
        <begin position="199"/>
        <end position="221"/>
    </location>
</feature>
<dbReference type="Gene3D" id="1.20.1720.10">
    <property type="entry name" value="Multidrug resistance protein D"/>
    <property type="match status" value="1"/>
</dbReference>
<protein>
    <submittedName>
        <fullName evidence="8">MFS general substrate transporter</fullName>
    </submittedName>
</protein>
<keyword evidence="9" id="KW-1185">Reference proteome</keyword>
<dbReference type="GO" id="GO:0022857">
    <property type="term" value="F:transmembrane transporter activity"/>
    <property type="evidence" value="ECO:0007669"/>
    <property type="project" value="InterPro"/>
</dbReference>
<evidence type="ECO:0000256" key="4">
    <source>
        <dbReference type="ARBA" id="ARBA00023136"/>
    </source>
</evidence>
<feature type="transmembrane region" description="Helical" evidence="6">
    <location>
        <begin position="12"/>
        <end position="33"/>
    </location>
</feature>
<feature type="transmembrane region" description="Helical" evidence="6">
    <location>
        <begin position="101"/>
        <end position="123"/>
    </location>
</feature>
<feature type="transmembrane region" description="Helical" evidence="6">
    <location>
        <begin position="233"/>
        <end position="253"/>
    </location>
</feature>
<dbReference type="EMBL" id="BPQB01000004">
    <property type="protein sequence ID" value="GJE86497.1"/>
    <property type="molecule type" value="Genomic_DNA"/>
</dbReference>
<evidence type="ECO:0000256" key="5">
    <source>
        <dbReference type="SAM" id="MobiDB-lite"/>
    </source>
</evidence>
<dbReference type="InterPro" id="IPR036259">
    <property type="entry name" value="MFS_trans_sf"/>
</dbReference>
<dbReference type="PANTHER" id="PTHR42718">
    <property type="entry name" value="MAJOR FACILITATOR SUPERFAMILY MULTIDRUG TRANSPORTER MFSC"/>
    <property type="match status" value="1"/>
</dbReference>
<evidence type="ECO:0000256" key="1">
    <source>
        <dbReference type="ARBA" id="ARBA00004141"/>
    </source>
</evidence>
<dbReference type="InterPro" id="IPR020846">
    <property type="entry name" value="MFS_dom"/>
</dbReference>
<comment type="subcellular location">
    <subcellularLocation>
        <location evidence="1">Membrane</location>
        <topology evidence="1">Multi-pass membrane protein</topology>
    </subcellularLocation>
</comment>
<dbReference type="GO" id="GO:0016020">
    <property type="term" value="C:membrane"/>
    <property type="evidence" value="ECO:0007669"/>
    <property type="project" value="UniProtKB-SubCell"/>
</dbReference>
<feature type="transmembrane region" description="Helical" evidence="6">
    <location>
        <begin position="77"/>
        <end position="95"/>
    </location>
</feature>
<evidence type="ECO:0000259" key="7">
    <source>
        <dbReference type="PROSITE" id="PS50850"/>
    </source>
</evidence>
<feature type="compositionally biased region" description="Low complexity" evidence="5">
    <location>
        <begin position="498"/>
        <end position="511"/>
    </location>
</feature>
<evidence type="ECO:0000256" key="6">
    <source>
        <dbReference type="SAM" id="Phobius"/>
    </source>
</evidence>
<feature type="domain" description="Major facilitator superfamily (MFS) profile" evidence="7">
    <location>
        <begin position="1"/>
        <end position="485"/>
    </location>
</feature>
<feature type="transmembrane region" description="Helical" evidence="6">
    <location>
        <begin position="169"/>
        <end position="187"/>
    </location>
</feature>
<dbReference type="OrthoDB" id="440755at2759"/>
<feature type="transmembrane region" description="Helical" evidence="6">
    <location>
        <begin position="274"/>
        <end position="296"/>
    </location>
</feature>
<reference evidence="8 9" key="1">
    <citation type="submission" date="2021-08" db="EMBL/GenBank/DDBJ databases">
        <title>Draft Genome Sequence of Phanerochaete sordida strain YK-624.</title>
        <authorList>
            <person name="Mori T."/>
            <person name="Dohra H."/>
            <person name="Suzuki T."/>
            <person name="Kawagishi H."/>
            <person name="Hirai H."/>
        </authorList>
    </citation>
    <scope>NUCLEOTIDE SEQUENCE [LARGE SCALE GENOMIC DNA]</scope>
    <source>
        <strain evidence="8 9">YK-624</strain>
    </source>
</reference>
<keyword evidence="3 6" id="KW-1133">Transmembrane helix</keyword>
<proteinExistence type="predicted"/>
<organism evidence="8 9">
    <name type="scientific">Phanerochaete sordida</name>
    <dbReference type="NCBI Taxonomy" id="48140"/>
    <lineage>
        <taxon>Eukaryota</taxon>
        <taxon>Fungi</taxon>
        <taxon>Dikarya</taxon>
        <taxon>Basidiomycota</taxon>
        <taxon>Agaricomycotina</taxon>
        <taxon>Agaricomycetes</taxon>
        <taxon>Polyporales</taxon>
        <taxon>Phanerochaetaceae</taxon>
        <taxon>Phanerochaete</taxon>
    </lineage>
</organism>
<evidence type="ECO:0000313" key="9">
    <source>
        <dbReference type="Proteomes" id="UP000703269"/>
    </source>
</evidence>
<feature type="transmembrane region" description="Helical" evidence="6">
    <location>
        <begin position="366"/>
        <end position="389"/>
    </location>
</feature>
<evidence type="ECO:0000256" key="2">
    <source>
        <dbReference type="ARBA" id="ARBA00022692"/>
    </source>
</evidence>
<feature type="transmembrane region" description="Helical" evidence="6">
    <location>
        <begin position="135"/>
        <end position="157"/>
    </location>
</feature>
<dbReference type="Proteomes" id="UP000703269">
    <property type="component" value="Unassembled WGS sequence"/>
</dbReference>
<evidence type="ECO:0000313" key="8">
    <source>
        <dbReference type="EMBL" id="GJE86497.1"/>
    </source>
</evidence>
<feature type="transmembrane region" description="Helical" evidence="6">
    <location>
        <begin position="341"/>
        <end position="360"/>
    </location>
</feature>
<feature type="transmembrane region" description="Helical" evidence="6">
    <location>
        <begin position="53"/>
        <end position="70"/>
    </location>
</feature>
<dbReference type="PROSITE" id="PS50850">
    <property type="entry name" value="MFS"/>
    <property type="match status" value="1"/>
</dbReference>
<name>A0A9P3G048_9APHY</name>